<dbReference type="OrthoDB" id="7018445at2"/>
<gene>
    <name evidence="2" type="ordered locus">M301_0775</name>
</gene>
<dbReference type="STRING" id="666681.M301_0775"/>
<dbReference type="EMBL" id="CP002056">
    <property type="protein sequence ID" value="ADI29159.1"/>
    <property type="molecule type" value="Genomic_DNA"/>
</dbReference>
<evidence type="ECO:0000313" key="3">
    <source>
        <dbReference type="Proteomes" id="UP000000383"/>
    </source>
</evidence>
<evidence type="ECO:0000313" key="2">
    <source>
        <dbReference type="EMBL" id="ADI29159.1"/>
    </source>
</evidence>
<dbReference type="RefSeq" id="WP_013147475.1">
    <property type="nucleotide sequence ID" value="NC_014207.1"/>
</dbReference>
<dbReference type="AlphaFoldDB" id="D7DPB5"/>
<proteinExistence type="predicted"/>
<dbReference type="Proteomes" id="UP000000383">
    <property type="component" value="Chromosome"/>
</dbReference>
<protein>
    <recommendedName>
        <fullName evidence="4">Transmembrane protein</fullName>
    </recommendedName>
</protein>
<evidence type="ECO:0000256" key="1">
    <source>
        <dbReference type="SAM" id="Phobius"/>
    </source>
</evidence>
<accession>D7DPB5</accession>
<keyword evidence="1" id="KW-0472">Membrane</keyword>
<keyword evidence="1" id="KW-0812">Transmembrane</keyword>
<dbReference type="HOGENOM" id="CLU_1756751_0_0_4"/>
<reference evidence="3" key="1">
    <citation type="submission" date="2010-05" db="EMBL/GenBank/DDBJ databases">
        <title>Complete sequence of Methylotenera sp. 301.</title>
        <authorList>
            <person name="Lucas S."/>
            <person name="Copeland A."/>
            <person name="Lapidus A."/>
            <person name="Cheng J.-F."/>
            <person name="Bruce D."/>
            <person name="Goodwin L."/>
            <person name="Pitluck S."/>
            <person name="Clum A."/>
            <person name="Land M."/>
            <person name="Hauser L."/>
            <person name="Kyrpides N."/>
            <person name="Ivanova N."/>
            <person name="Chistoservova L."/>
            <person name="Kalyuzhnaya M."/>
            <person name="Woyke T."/>
        </authorList>
    </citation>
    <scope>NUCLEOTIDE SEQUENCE [LARGE SCALE GENOMIC DNA]</scope>
    <source>
        <strain evidence="3">301</strain>
    </source>
</reference>
<evidence type="ECO:0008006" key="4">
    <source>
        <dbReference type="Google" id="ProtNLM"/>
    </source>
</evidence>
<name>D7DPB5_METV0</name>
<sequence>MNIEQFIKFTDAYGATIKHWPEIHQKQANELIALNLPEVNEALEKARLLDEVFSSHTVAPAERSLFDSIVSSAPKADNSRVKQNFWQQWNIKNWLGVSSFIGTGLAGAVAGAFFVSIWTSGLLPESIDGVSESSGAMAQYVDVGQEWS</sequence>
<feature type="transmembrane region" description="Helical" evidence="1">
    <location>
        <begin position="94"/>
        <end position="118"/>
    </location>
</feature>
<organism evidence="2 3">
    <name type="scientific">Methylotenera versatilis (strain 301)</name>
    <dbReference type="NCBI Taxonomy" id="666681"/>
    <lineage>
        <taxon>Bacteria</taxon>
        <taxon>Pseudomonadati</taxon>
        <taxon>Pseudomonadota</taxon>
        <taxon>Betaproteobacteria</taxon>
        <taxon>Nitrosomonadales</taxon>
        <taxon>Methylophilaceae</taxon>
        <taxon>Methylotenera</taxon>
    </lineage>
</organism>
<reference evidence="2 3" key="2">
    <citation type="journal article" date="2011" name="J. Bacteriol.">
        <title>Genomes of three methylotrophs from a single niche uncover genetic and metabolic divergence of Methylophilaceae.</title>
        <authorList>
            <person name="Lapidus A."/>
            <person name="Clum A."/>
            <person name="Labutti K."/>
            <person name="Kaluzhnaya M.G."/>
            <person name="Lim S."/>
            <person name="Beck D.A."/>
            <person name="Glavina Del Rio T."/>
            <person name="Nolan M."/>
            <person name="Mavromatis K."/>
            <person name="Huntemann M."/>
            <person name="Lucas S."/>
            <person name="Lidstrom M.E."/>
            <person name="Ivanova N."/>
            <person name="Chistoserdova L."/>
        </authorList>
    </citation>
    <scope>NUCLEOTIDE SEQUENCE [LARGE SCALE GENOMIC DNA]</scope>
    <source>
        <strain evidence="2 3">301</strain>
    </source>
</reference>
<keyword evidence="1" id="KW-1133">Transmembrane helix</keyword>
<keyword evidence="3" id="KW-1185">Reference proteome</keyword>
<dbReference type="KEGG" id="meh:M301_0775"/>